<keyword evidence="2" id="KW-1185">Reference proteome</keyword>
<protein>
    <submittedName>
        <fullName evidence="1">Uncharacterized protein</fullName>
    </submittedName>
</protein>
<dbReference type="OrthoDB" id="4497058at2759"/>
<organism evidence="1 2">
    <name type="scientific">Aspergillus nomiae NRRL (strain ATCC 15546 / NRRL 13137 / CBS 260.88 / M93)</name>
    <dbReference type="NCBI Taxonomy" id="1509407"/>
    <lineage>
        <taxon>Eukaryota</taxon>
        <taxon>Fungi</taxon>
        <taxon>Dikarya</taxon>
        <taxon>Ascomycota</taxon>
        <taxon>Pezizomycotina</taxon>
        <taxon>Eurotiomycetes</taxon>
        <taxon>Eurotiomycetidae</taxon>
        <taxon>Eurotiales</taxon>
        <taxon>Aspergillaceae</taxon>
        <taxon>Aspergillus</taxon>
        <taxon>Aspergillus subgen. Circumdati</taxon>
    </lineage>
</organism>
<dbReference type="EMBL" id="JNOM01000043">
    <property type="protein sequence ID" value="KNG88844.1"/>
    <property type="molecule type" value="Genomic_DNA"/>
</dbReference>
<reference evidence="1 2" key="1">
    <citation type="submission" date="2014-06" db="EMBL/GenBank/DDBJ databases">
        <title>The Genome of the Aflatoxigenic Filamentous Fungus Aspergillus nomius.</title>
        <authorList>
            <person name="Moore M.G."/>
            <person name="Shannon B.M."/>
            <person name="Brian M.M."/>
        </authorList>
    </citation>
    <scope>NUCLEOTIDE SEQUENCE [LARGE SCALE GENOMIC DNA]</scope>
    <source>
        <strain evidence="1 2">NRRL 13137</strain>
    </source>
</reference>
<proteinExistence type="predicted"/>
<name>A0A0L1JAR4_ASPN3</name>
<sequence>MIGPRERRLPIISFAGWYEGQTWSEFLGEILSIMLGQLARNISAGYEDQEVFVVGFYERCIYIARGLFGKELISRVNVKGCTEDDTVELQFTRGYDLSLREDWFEAISALAKLLQYLLSGNAKMSALKAYLHKAADPVECL</sequence>
<gene>
    <name evidence="1" type="ORF">ANOM_003720</name>
</gene>
<dbReference type="Proteomes" id="UP000037505">
    <property type="component" value="Unassembled WGS sequence"/>
</dbReference>
<dbReference type="GeneID" id="26805524"/>
<evidence type="ECO:0000313" key="1">
    <source>
        <dbReference type="EMBL" id="KNG88844.1"/>
    </source>
</evidence>
<dbReference type="AlphaFoldDB" id="A0A0L1JAR4"/>
<accession>A0A0L1JAR4</accession>
<dbReference type="RefSeq" id="XP_015409767.1">
    <property type="nucleotide sequence ID" value="XM_015548977.1"/>
</dbReference>
<evidence type="ECO:0000313" key="2">
    <source>
        <dbReference type="Proteomes" id="UP000037505"/>
    </source>
</evidence>
<comment type="caution">
    <text evidence="1">The sequence shown here is derived from an EMBL/GenBank/DDBJ whole genome shotgun (WGS) entry which is preliminary data.</text>
</comment>